<feature type="compositionally biased region" description="Polar residues" evidence="1">
    <location>
        <begin position="362"/>
        <end position="371"/>
    </location>
</feature>
<feature type="compositionally biased region" description="Basic and acidic residues" evidence="1">
    <location>
        <begin position="727"/>
        <end position="765"/>
    </location>
</feature>
<dbReference type="HOGENOM" id="CLU_303657_0_0_1"/>
<dbReference type="Proteomes" id="UP000053424">
    <property type="component" value="Unassembled WGS sequence"/>
</dbReference>
<evidence type="ECO:0000313" key="3">
    <source>
        <dbReference type="EMBL" id="KIM37341.1"/>
    </source>
</evidence>
<feature type="compositionally biased region" description="Basic and acidic residues" evidence="1">
    <location>
        <begin position="886"/>
        <end position="905"/>
    </location>
</feature>
<feature type="region of interest" description="Disordered" evidence="1">
    <location>
        <begin position="689"/>
        <end position="708"/>
    </location>
</feature>
<keyword evidence="2" id="KW-0812">Transmembrane</keyword>
<feature type="region of interest" description="Disordered" evidence="1">
    <location>
        <begin position="886"/>
        <end position="908"/>
    </location>
</feature>
<feature type="compositionally biased region" description="Polar residues" evidence="1">
    <location>
        <begin position="33"/>
        <end position="47"/>
    </location>
</feature>
<keyword evidence="2" id="KW-0472">Membrane</keyword>
<feature type="region of interest" description="Disordered" evidence="1">
    <location>
        <begin position="1"/>
        <end position="188"/>
    </location>
</feature>
<feature type="compositionally biased region" description="Low complexity" evidence="1">
    <location>
        <begin position="55"/>
        <end position="67"/>
    </location>
</feature>
<feature type="compositionally biased region" description="Low complexity" evidence="1">
    <location>
        <begin position="332"/>
        <end position="350"/>
    </location>
</feature>
<sequence length="1000" mass="108790">MANTTRISLSQDSSHSPSTPSPSPSKSWGFNFPLQSKPGSSQLTQPNAHPYAIKTTSTALLSRSTSSNAQSANAVHRYVPLSASPSSPSSPFHHRGDGYDDDDDGEREYGTRRHSRPSRHRYSRSLTDTGPLPLPVPPGVGHGQSQSYSGASPKPGVRERAQSFADDGESGDAHSAKRRGSMGPPRTPASVLNLVLNLPEDPKVWTPEDVARYLGRVVRARTVSGGEGGTMKPGNGGHNSNEALASDLAAFVREKQIGGRGFMRMTEADLDGYGTPHIWRATFLSASRGLRQSSLRGRILPTTFHTEPDEFKDDNEEFPSPKRARRVRPRTRNSSLSSDASDISDASNASGRVRDMVDSLEKSSAPSSPTKGSRRGLGLELDEEGTASASSDHNRTSAVKHGHEHAGHVRGLPHRGSVNDLFGTDAALVQEKEARDEDVLQGGVARRNVHGREPRLLPFPPAPHTQGHGLGLLTPAHTGTYYALPTSPDHHYHDPKADYELGFRHAVVHHGPSPSNLASSAGSSADTLPRGDDSTTKPKRRLLPYPPVRTEMALHHPRPRRLVGVLSSDADVESADAATTTTTSDTEADVYVTAAESSNSAVSEDREHEPSIEELLARGSTASTPSPSANKISGVEAWEMELGETVKRISGSTSSAPFESPFALSKSMGVTSGSAASAEIGRKAARKADAEVHATTGTGRRGKDLKRGAGIMNLFAPLGGPDEENEAEVRSSMKEEDAQDEARDQADKLDHQQLTQREEKLARREERVAMREKAVEEREIAVLSREELVDGRETVVAQLDRDVSDRGLALDERESAISLREFALAQRESTLLEQESELLTLESGLLVRQAELVQREAELAGQLERVETEMEESVKELERARDIERERERAAEAERVQRDEREPLENQRGSAPVEMLKRLWGAYVLPIVGEERTPEFLKNTTPDPPTSQDAPRQISPRVIRRDFFLGRFTGGGYLVLMSVGVCAFVLRVVLGRRALGLGRR</sequence>
<dbReference type="AlphaFoldDB" id="A0A0C3C0Y7"/>
<name>A0A0C3C0Y7_HEBCY</name>
<keyword evidence="2" id="KW-1133">Transmembrane helix</keyword>
<accession>A0A0C3C0Y7</accession>
<feature type="compositionally biased region" description="Basic residues" evidence="1">
    <location>
        <begin position="322"/>
        <end position="331"/>
    </location>
</feature>
<organism evidence="3 4">
    <name type="scientific">Hebeloma cylindrosporum</name>
    <dbReference type="NCBI Taxonomy" id="76867"/>
    <lineage>
        <taxon>Eukaryota</taxon>
        <taxon>Fungi</taxon>
        <taxon>Dikarya</taxon>
        <taxon>Basidiomycota</taxon>
        <taxon>Agaricomycotina</taxon>
        <taxon>Agaricomycetes</taxon>
        <taxon>Agaricomycetidae</taxon>
        <taxon>Agaricales</taxon>
        <taxon>Agaricineae</taxon>
        <taxon>Hymenogastraceae</taxon>
        <taxon>Hebeloma</taxon>
    </lineage>
</organism>
<feature type="compositionally biased region" description="Low complexity" evidence="1">
    <location>
        <begin position="575"/>
        <end position="585"/>
    </location>
</feature>
<feature type="region of interest" description="Disordered" evidence="1">
    <location>
        <begin position="299"/>
        <end position="417"/>
    </location>
</feature>
<gene>
    <name evidence="3" type="ORF">M413DRAFT_277759</name>
</gene>
<feature type="region of interest" description="Disordered" evidence="1">
    <location>
        <begin position="714"/>
        <end position="765"/>
    </location>
</feature>
<feature type="region of interest" description="Disordered" evidence="1">
    <location>
        <begin position="510"/>
        <end position="586"/>
    </location>
</feature>
<reference evidence="3 4" key="1">
    <citation type="submission" date="2014-04" db="EMBL/GenBank/DDBJ databases">
        <authorList>
            <consortium name="DOE Joint Genome Institute"/>
            <person name="Kuo A."/>
            <person name="Gay G."/>
            <person name="Dore J."/>
            <person name="Kohler A."/>
            <person name="Nagy L.G."/>
            <person name="Floudas D."/>
            <person name="Copeland A."/>
            <person name="Barry K.W."/>
            <person name="Cichocki N."/>
            <person name="Veneault-Fourrey C."/>
            <person name="LaButti K."/>
            <person name="Lindquist E.A."/>
            <person name="Lipzen A."/>
            <person name="Lundell T."/>
            <person name="Morin E."/>
            <person name="Murat C."/>
            <person name="Sun H."/>
            <person name="Tunlid A."/>
            <person name="Henrissat B."/>
            <person name="Grigoriev I.V."/>
            <person name="Hibbett D.S."/>
            <person name="Martin F."/>
            <person name="Nordberg H.P."/>
            <person name="Cantor M.N."/>
            <person name="Hua S.X."/>
        </authorList>
    </citation>
    <scope>NUCLEOTIDE SEQUENCE [LARGE SCALE GENOMIC DNA]</scope>
    <source>
        <strain evidence="4">h7</strain>
    </source>
</reference>
<feature type="compositionally biased region" description="Low complexity" evidence="1">
    <location>
        <begin position="8"/>
        <end position="18"/>
    </location>
</feature>
<feature type="compositionally biased region" description="Low complexity" evidence="1">
    <location>
        <begin position="511"/>
        <end position="525"/>
    </location>
</feature>
<proteinExistence type="predicted"/>
<feature type="compositionally biased region" description="Basic and acidic residues" evidence="1">
    <location>
        <begin position="352"/>
        <end position="361"/>
    </location>
</feature>
<feature type="compositionally biased region" description="Basic residues" evidence="1">
    <location>
        <begin position="112"/>
        <end position="123"/>
    </location>
</feature>
<reference evidence="4" key="2">
    <citation type="submission" date="2015-01" db="EMBL/GenBank/DDBJ databases">
        <title>Evolutionary Origins and Diversification of the Mycorrhizal Mutualists.</title>
        <authorList>
            <consortium name="DOE Joint Genome Institute"/>
            <consortium name="Mycorrhizal Genomics Consortium"/>
            <person name="Kohler A."/>
            <person name="Kuo A."/>
            <person name="Nagy L.G."/>
            <person name="Floudas D."/>
            <person name="Copeland A."/>
            <person name="Barry K.W."/>
            <person name="Cichocki N."/>
            <person name="Veneault-Fourrey C."/>
            <person name="LaButti K."/>
            <person name="Lindquist E.A."/>
            <person name="Lipzen A."/>
            <person name="Lundell T."/>
            <person name="Morin E."/>
            <person name="Murat C."/>
            <person name="Riley R."/>
            <person name="Ohm R."/>
            <person name="Sun H."/>
            <person name="Tunlid A."/>
            <person name="Henrissat B."/>
            <person name="Grigoriev I.V."/>
            <person name="Hibbett D.S."/>
            <person name="Martin F."/>
        </authorList>
    </citation>
    <scope>NUCLEOTIDE SEQUENCE [LARGE SCALE GENOMIC DNA]</scope>
    <source>
        <strain evidence="4">h7</strain>
    </source>
</reference>
<evidence type="ECO:0000256" key="2">
    <source>
        <dbReference type="SAM" id="Phobius"/>
    </source>
</evidence>
<evidence type="ECO:0000313" key="4">
    <source>
        <dbReference type="Proteomes" id="UP000053424"/>
    </source>
</evidence>
<dbReference type="EMBL" id="KN831798">
    <property type="protein sequence ID" value="KIM37341.1"/>
    <property type="molecule type" value="Genomic_DNA"/>
</dbReference>
<feature type="compositionally biased region" description="Low complexity" evidence="1">
    <location>
        <begin position="80"/>
        <end position="91"/>
    </location>
</feature>
<keyword evidence="4" id="KW-1185">Reference proteome</keyword>
<dbReference type="OrthoDB" id="2425321at2759"/>
<protein>
    <submittedName>
        <fullName evidence="3">Uncharacterized protein</fullName>
    </submittedName>
</protein>
<feature type="transmembrane region" description="Helical" evidence="2">
    <location>
        <begin position="970"/>
        <end position="990"/>
    </location>
</feature>
<evidence type="ECO:0000256" key="1">
    <source>
        <dbReference type="SAM" id="MobiDB-lite"/>
    </source>
</evidence>